<organism evidence="1 2">
    <name type="scientific">Thalassobacterium maritimum</name>
    <dbReference type="NCBI Taxonomy" id="3041265"/>
    <lineage>
        <taxon>Bacteria</taxon>
        <taxon>Pseudomonadati</taxon>
        <taxon>Verrucomicrobiota</taxon>
        <taxon>Opitutia</taxon>
        <taxon>Puniceicoccales</taxon>
        <taxon>Coraliomargaritaceae</taxon>
        <taxon>Thalassobacterium</taxon>
    </lineage>
</organism>
<evidence type="ECO:0000313" key="2">
    <source>
        <dbReference type="Proteomes" id="UP001225316"/>
    </source>
</evidence>
<accession>A0ABU1AZW6</accession>
<proteinExistence type="predicted"/>
<comment type="caution">
    <text evidence="1">The sequence shown here is derived from an EMBL/GenBank/DDBJ whole genome shotgun (WGS) entry which is preliminary data.</text>
</comment>
<gene>
    <name evidence="1" type="ORF">QEH52_19295</name>
</gene>
<dbReference type="RefSeq" id="WP_308952591.1">
    <property type="nucleotide sequence ID" value="NZ_JARXHW010000111.1"/>
</dbReference>
<dbReference type="EMBL" id="JARXHW010000111">
    <property type="protein sequence ID" value="MDQ8209673.1"/>
    <property type="molecule type" value="Genomic_DNA"/>
</dbReference>
<sequence length="157" mass="17268">MSNEIYGFVDVSLSSSGSESLFKKLENTYGVGVCKIGEEQLYNFPQYLLDQSSGKLLFCIADKPGGWNATCLIDYLNYATNASIGLPLNGVDRVRLLEQVLADLLLESNASRLCVALTDSSLIDESKIVLLESFHEILSNDFAECAPPCVLYDLRVK</sequence>
<dbReference type="Proteomes" id="UP001225316">
    <property type="component" value="Unassembled WGS sequence"/>
</dbReference>
<name>A0ABU1AZW6_9BACT</name>
<evidence type="ECO:0008006" key="3">
    <source>
        <dbReference type="Google" id="ProtNLM"/>
    </source>
</evidence>
<keyword evidence="2" id="KW-1185">Reference proteome</keyword>
<evidence type="ECO:0000313" key="1">
    <source>
        <dbReference type="EMBL" id="MDQ8209673.1"/>
    </source>
</evidence>
<protein>
    <recommendedName>
        <fullName evidence="3">Barstar (barnase inhibitor) domain-containing protein</fullName>
    </recommendedName>
</protein>
<reference evidence="1 2" key="1">
    <citation type="submission" date="2023-04" db="EMBL/GenBank/DDBJ databases">
        <title>A novel bacteria isolated from coastal sediment.</title>
        <authorList>
            <person name="Liu X.-J."/>
            <person name="Du Z.-J."/>
        </authorList>
    </citation>
    <scope>NUCLEOTIDE SEQUENCE [LARGE SCALE GENOMIC DNA]</scope>
    <source>
        <strain evidence="1 2">SDUM461003</strain>
    </source>
</reference>